<gene>
    <name evidence="11 15" type="primary">ilvC</name>
    <name evidence="15" type="ORF">EYH45_01200</name>
</gene>
<feature type="binding site" evidence="11 12">
    <location>
        <position position="190"/>
    </location>
    <ligand>
        <name>Mg(2+)</name>
        <dbReference type="ChEBI" id="CHEBI:18420"/>
        <label>1</label>
    </ligand>
</feature>
<evidence type="ECO:0000256" key="10">
    <source>
        <dbReference type="ARBA" id="ARBA00052344"/>
    </source>
</evidence>
<evidence type="ECO:0000256" key="9">
    <source>
        <dbReference type="ARBA" id="ARBA00050504"/>
    </source>
</evidence>
<dbReference type="UniPathway" id="UPA00047">
    <property type="reaction ID" value="UER00056"/>
</dbReference>
<evidence type="ECO:0000256" key="3">
    <source>
        <dbReference type="ARBA" id="ARBA00010318"/>
    </source>
</evidence>
<feature type="binding site" evidence="11 12">
    <location>
        <position position="194"/>
    </location>
    <ligand>
        <name>Mg(2+)</name>
        <dbReference type="ChEBI" id="CHEBI:18420"/>
        <label>1</label>
    </ligand>
</feature>
<dbReference type="InterPro" id="IPR000506">
    <property type="entry name" value="KARI_C"/>
</dbReference>
<dbReference type="PANTHER" id="PTHR21371:SF1">
    <property type="entry name" value="KETOL-ACID REDUCTOISOMERASE, MITOCHONDRIAL"/>
    <property type="match status" value="1"/>
</dbReference>
<dbReference type="GO" id="GO:0016853">
    <property type="term" value="F:isomerase activity"/>
    <property type="evidence" value="ECO:0007669"/>
    <property type="project" value="UniProtKB-KW"/>
</dbReference>
<keyword evidence="7 11" id="KW-0560">Oxidoreductase</keyword>
<evidence type="ECO:0000256" key="12">
    <source>
        <dbReference type="PROSITE-ProRule" id="PRU01198"/>
    </source>
</evidence>
<evidence type="ECO:0000256" key="1">
    <source>
        <dbReference type="ARBA" id="ARBA00004864"/>
    </source>
</evidence>
<dbReference type="PIRSF" id="PIRSF000116">
    <property type="entry name" value="IlvC_gammaproteo"/>
    <property type="match status" value="1"/>
</dbReference>
<evidence type="ECO:0000256" key="8">
    <source>
        <dbReference type="ARBA" id="ARBA00023304"/>
    </source>
</evidence>
<feature type="domain" description="KARI C-terminal knotted" evidence="14">
    <location>
        <begin position="182"/>
        <end position="325"/>
    </location>
</feature>
<evidence type="ECO:0000256" key="11">
    <source>
        <dbReference type="HAMAP-Rule" id="MF_00435"/>
    </source>
</evidence>
<keyword evidence="11" id="KW-0521">NADP</keyword>
<dbReference type="GO" id="GO:0009099">
    <property type="term" value="P:L-valine biosynthetic process"/>
    <property type="evidence" value="ECO:0007669"/>
    <property type="project" value="UniProtKB-UniRule"/>
</dbReference>
<feature type="binding site" evidence="11">
    <location>
        <position position="52"/>
    </location>
    <ligand>
        <name>NADP(+)</name>
        <dbReference type="ChEBI" id="CHEBI:58349"/>
    </ligand>
</feature>
<dbReference type="PANTHER" id="PTHR21371">
    <property type="entry name" value="KETOL-ACID REDUCTOISOMERASE, MITOCHONDRIAL"/>
    <property type="match status" value="1"/>
</dbReference>
<proteinExistence type="inferred from homology"/>
<comment type="pathway">
    <text evidence="1 11">Amino-acid biosynthesis; L-valine biosynthesis; L-valine from pyruvate: step 2/4.</text>
</comment>
<dbReference type="Gene3D" id="3.40.50.720">
    <property type="entry name" value="NAD(P)-binding Rossmann-like Domain"/>
    <property type="match status" value="1"/>
</dbReference>
<evidence type="ECO:0000256" key="7">
    <source>
        <dbReference type="ARBA" id="ARBA00023002"/>
    </source>
</evidence>
<keyword evidence="5 11" id="KW-0479">Metal-binding</keyword>
<comment type="catalytic activity">
    <reaction evidence="11">
        <text>(2R)-2,3-dihydroxy-3-methylbutanoate + NADP(+) = (2S)-2-acetolactate + NADPH + H(+)</text>
        <dbReference type="Rhea" id="RHEA:22068"/>
        <dbReference type="ChEBI" id="CHEBI:15378"/>
        <dbReference type="ChEBI" id="CHEBI:49072"/>
        <dbReference type="ChEBI" id="CHEBI:57783"/>
        <dbReference type="ChEBI" id="CHEBI:58349"/>
        <dbReference type="ChEBI" id="CHEBI:58476"/>
        <dbReference type="EC" id="1.1.1.86"/>
    </reaction>
</comment>
<name>A0A833E9W5_CALS0</name>
<dbReference type="AlphaFoldDB" id="A0A833E9W5"/>
<feature type="binding site" evidence="11 12">
    <location>
        <position position="251"/>
    </location>
    <ligand>
        <name>substrate</name>
    </ligand>
</feature>
<dbReference type="GO" id="GO:0050661">
    <property type="term" value="F:NADP binding"/>
    <property type="evidence" value="ECO:0007669"/>
    <property type="project" value="InterPro"/>
</dbReference>
<comment type="similarity">
    <text evidence="3 11 12">Belongs to the ketol-acid reductoisomerase family.</text>
</comment>
<comment type="catalytic activity">
    <reaction evidence="11">
        <text>(2R,3R)-2,3-dihydroxy-3-methylpentanoate + NADP(+) = (S)-2-ethyl-2-hydroxy-3-oxobutanoate + NADPH + H(+)</text>
        <dbReference type="Rhea" id="RHEA:13493"/>
        <dbReference type="ChEBI" id="CHEBI:15378"/>
        <dbReference type="ChEBI" id="CHEBI:49256"/>
        <dbReference type="ChEBI" id="CHEBI:49258"/>
        <dbReference type="ChEBI" id="CHEBI:57783"/>
        <dbReference type="ChEBI" id="CHEBI:58349"/>
        <dbReference type="EC" id="1.1.1.86"/>
    </reaction>
</comment>
<dbReference type="Pfam" id="PF07991">
    <property type="entry name" value="KARI_N"/>
    <property type="match status" value="1"/>
</dbReference>
<keyword evidence="8 11" id="KW-0100">Branched-chain amino acid biosynthesis</keyword>
<evidence type="ECO:0000256" key="2">
    <source>
        <dbReference type="ARBA" id="ARBA00004885"/>
    </source>
</evidence>
<dbReference type="InterPro" id="IPR013023">
    <property type="entry name" value="KARI"/>
</dbReference>
<dbReference type="NCBIfam" id="TIGR00465">
    <property type="entry name" value="ilvC"/>
    <property type="match status" value="1"/>
</dbReference>
<dbReference type="UniPathway" id="UPA00049">
    <property type="reaction ID" value="UER00060"/>
</dbReference>
<comment type="catalytic activity">
    <reaction evidence="10">
        <text>(2R)-2,3-dihydroxy-3-methylbutanoate + NADP(+) = (2S)-2-acetolactate + NADPH + H(+)</text>
        <dbReference type="Rhea" id="RHEA:22068"/>
        <dbReference type="ChEBI" id="CHEBI:15378"/>
        <dbReference type="ChEBI" id="CHEBI:49072"/>
        <dbReference type="ChEBI" id="CHEBI:57783"/>
        <dbReference type="ChEBI" id="CHEBI:58349"/>
        <dbReference type="ChEBI" id="CHEBI:58476"/>
        <dbReference type="EC" id="1.1.1.383"/>
    </reaction>
</comment>
<comment type="caution">
    <text evidence="15">The sequence shown here is derived from an EMBL/GenBank/DDBJ whole genome shotgun (WGS) entry which is preliminary data.</text>
</comment>
<comment type="cofactor">
    <cofactor evidence="11">
        <name>Mg(2+)</name>
        <dbReference type="ChEBI" id="CHEBI:18420"/>
    </cofactor>
    <text evidence="11">Binds 2 magnesium ions per subunit.</text>
</comment>
<dbReference type="EC" id="1.1.1.86" evidence="11"/>
<feature type="binding site" evidence="11 12">
    <location>
        <position position="190"/>
    </location>
    <ligand>
        <name>Mg(2+)</name>
        <dbReference type="ChEBI" id="CHEBI:18420"/>
        <label>2</label>
    </ligand>
</feature>
<comment type="caution">
    <text evidence="11">Lacks conserved residue(s) required for the propagation of feature annotation.</text>
</comment>
<dbReference type="InterPro" id="IPR036291">
    <property type="entry name" value="NAD(P)-bd_dom_sf"/>
</dbReference>
<dbReference type="Pfam" id="PF01450">
    <property type="entry name" value="KARI_C"/>
    <property type="match status" value="1"/>
</dbReference>
<dbReference type="SUPFAM" id="SSF51735">
    <property type="entry name" value="NAD(P)-binding Rossmann-fold domains"/>
    <property type="match status" value="1"/>
</dbReference>
<evidence type="ECO:0000313" key="15">
    <source>
        <dbReference type="EMBL" id="HIQ29160.1"/>
    </source>
</evidence>
<dbReference type="NCBIfam" id="NF004017">
    <property type="entry name" value="PRK05479.1"/>
    <property type="match status" value="1"/>
</dbReference>
<feature type="binding site" evidence="11 12">
    <location>
        <position position="230"/>
    </location>
    <ligand>
        <name>Mg(2+)</name>
        <dbReference type="ChEBI" id="CHEBI:18420"/>
        <label>2</label>
    </ligand>
</feature>
<feature type="domain" description="KARI N-terminal Rossmann" evidence="13">
    <location>
        <begin position="1"/>
        <end position="181"/>
    </location>
</feature>
<dbReference type="Gene3D" id="6.10.240.10">
    <property type="match status" value="1"/>
</dbReference>
<evidence type="ECO:0000259" key="14">
    <source>
        <dbReference type="PROSITE" id="PS51851"/>
    </source>
</evidence>
<evidence type="ECO:0000313" key="16">
    <source>
        <dbReference type="Proteomes" id="UP000608579"/>
    </source>
</evidence>
<organism evidence="15 16">
    <name type="scientific">Caldiarchaeum subterraneum</name>
    <dbReference type="NCBI Taxonomy" id="311458"/>
    <lineage>
        <taxon>Archaea</taxon>
        <taxon>Nitrososphaerota</taxon>
        <taxon>Candidatus Caldarchaeales</taxon>
        <taxon>Candidatus Caldarchaeaceae</taxon>
        <taxon>Candidatus Caldarchaeum</taxon>
    </lineage>
</organism>
<feature type="binding site" evidence="11">
    <location>
        <position position="133"/>
    </location>
    <ligand>
        <name>NADP(+)</name>
        <dbReference type="ChEBI" id="CHEBI:58349"/>
    </ligand>
</feature>
<keyword evidence="15" id="KW-0413">Isomerase</keyword>
<reference evidence="15" key="1">
    <citation type="journal article" date="2020" name="ISME J.">
        <title>Gammaproteobacteria mediating utilization of methyl-, sulfur- and petroleum organic compounds in deep ocean hydrothermal plumes.</title>
        <authorList>
            <person name="Zhou Z."/>
            <person name="Liu Y."/>
            <person name="Pan J."/>
            <person name="Cron B.R."/>
            <person name="Toner B.M."/>
            <person name="Anantharaman K."/>
            <person name="Breier J.A."/>
            <person name="Dick G.J."/>
            <person name="Li M."/>
        </authorList>
    </citation>
    <scope>NUCLEOTIDE SEQUENCE</scope>
    <source>
        <strain evidence="15">SZUA-1515</strain>
    </source>
</reference>
<feature type="active site" evidence="11">
    <location>
        <position position="107"/>
    </location>
</feature>
<dbReference type="InterPro" id="IPR008927">
    <property type="entry name" value="6-PGluconate_DH-like_C_sf"/>
</dbReference>
<dbReference type="Proteomes" id="UP000608579">
    <property type="component" value="Unassembled WGS sequence"/>
</dbReference>
<dbReference type="GO" id="GO:0000287">
    <property type="term" value="F:magnesium ion binding"/>
    <property type="evidence" value="ECO:0007669"/>
    <property type="project" value="UniProtKB-UniRule"/>
</dbReference>
<keyword evidence="4 11" id="KW-0028">Amino-acid biosynthesis</keyword>
<dbReference type="EMBL" id="DQVM01000026">
    <property type="protein sequence ID" value="HIQ29160.1"/>
    <property type="molecule type" value="Genomic_DNA"/>
</dbReference>
<evidence type="ECO:0000256" key="4">
    <source>
        <dbReference type="ARBA" id="ARBA00022605"/>
    </source>
</evidence>
<accession>A0A833E9W5</accession>
<feature type="binding site" evidence="11 12">
    <location>
        <position position="226"/>
    </location>
    <ligand>
        <name>Mg(2+)</name>
        <dbReference type="ChEBI" id="CHEBI:18420"/>
        <label>2</label>
    </ligand>
</feature>
<dbReference type="GO" id="GO:0009097">
    <property type="term" value="P:isoleucine biosynthetic process"/>
    <property type="evidence" value="ECO:0007669"/>
    <property type="project" value="UniProtKB-UniRule"/>
</dbReference>
<sequence length="325" mass="35748">MKVYYDNDISLDPLLGKTVAVIGYGSQGRAQALNMRDSGINVVVGLRRGGSSWSKAEQDGFKPMGIEEAAAEADIIHMLIPDTIQPEVYQKQIKQHLKEGKTLGFSHGYNIHFKHIVPPDYVDVVLVAPKAPGSRMRELYMEGRGTPALVAVQQNPSGKAMQTALAMAKALGCARAGVIETTFKDETETDLFGEQAVLVGGVMELIKKGYEVLVENGYPPELAYFEVCNELKLIVDLIYTGGLTNMLKTVSDTAKYGGLTVGPAIIDDNVKRNMQVALQKIRDGSFTESWTGNPEAYNILRRKMEEITNHEIEKIGEKIRKMANI</sequence>
<dbReference type="FunFam" id="3.40.50.720:FF:000023">
    <property type="entry name" value="Ketol-acid reductoisomerase (NADP(+))"/>
    <property type="match status" value="1"/>
</dbReference>
<evidence type="ECO:0000259" key="13">
    <source>
        <dbReference type="PROSITE" id="PS51850"/>
    </source>
</evidence>
<comment type="pathway">
    <text evidence="2 11">Amino-acid biosynthesis; L-isoleucine biosynthesis; L-isoleucine from 2-oxobutanoate: step 2/4.</text>
</comment>
<comment type="function">
    <text evidence="11">Involved in the biosynthesis of branched-chain amino acids (BCAA). Catalyzes an alkyl-migration followed by a ketol-acid reduction of (S)-2-acetolactate (S2AL) to yield (R)-2,3-dihydroxy-isovalerate. In the isomerase reaction, S2AL is rearranged via a Mg-dependent methyl migration to produce 3-hydroxy-3-methyl-2-ketobutyrate (HMKB). In the reductase reaction, this 2-ketoacid undergoes a metal-dependent reduction by NADPH to yield (R)-2,3-dihydroxy-isovalerate.</text>
</comment>
<dbReference type="SUPFAM" id="SSF48179">
    <property type="entry name" value="6-phosphogluconate dehydrogenase C-terminal domain-like"/>
    <property type="match status" value="1"/>
</dbReference>
<protein>
    <recommendedName>
        <fullName evidence="11">Ketol-acid reductoisomerase (NADP(+))</fullName>
        <shortName evidence="11">KARI</shortName>
        <ecNumber evidence="11">1.1.1.86</ecNumber>
    </recommendedName>
    <alternativeName>
        <fullName evidence="11">Acetohydroxy-acid isomeroreductase</fullName>
        <shortName evidence="11">AHIR</shortName>
    </alternativeName>
    <alternativeName>
        <fullName evidence="11">Alpha-keto-beta-hydroxylacyl reductoisomerase</fullName>
    </alternativeName>
</protein>
<comment type="catalytic activity">
    <reaction evidence="9">
        <text>(2R)-2,3-dihydroxy-3-methylbutanoate + NAD(+) = (2S)-2-acetolactate + NADH + H(+)</text>
        <dbReference type="Rhea" id="RHEA:30627"/>
        <dbReference type="ChEBI" id="CHEBI:15378"/>
        <dbReference type="ChEBI" id="CHEBI:49072"/>
        <dbReference type="ChEBI" id="CHEBI:57540"/>
        <dbReference type="ChEBI" id="CHEBI:57945"/>
        <dbReference type="ChEBI" id="CHEBI:58476"/>
        <dbReference type="EC" id="1.1.1.383"/>
    </reaction>
</comment>
<dbReference type="PROSITE" id="PS51851">
    <property type="entry name" value="KARI_C"/>
    <property type="match status" value="1"/>
</dbReference>
<dbReference type="InterPro" id="IPR014359">
    <property type="entry name" value="KARI_prok"/>
</dbReference>
<dbReference type="InterPro" id="IPR013116">
    <property type="entry name" value="KARI_N"/>
</dbReference>
<dbReference type="PROSITE" id="PS51850">
    <property type="entry name" value="KARI_N"/>
    <property type="match status" value="1"/>
</dbReference>
<feature type="binding site" evidence="11">
    <location>
        <begin position="24"/>
        <end position="27"/>
    </location>
    <ligand>
        <name>NADP(+)</name>
        <dbReference type="ChEBI" id="CHEBI:58349"/>
    </ligand>
</feature>
<dbReference type="HAMAP" id="MF_00435">
    <property type="entry name" value="IlvC"/>
    <property type="match status" value="1"/>
</dbReference>
<dbReference type="GO" id="GO:0004455">
    <property type="term" value="F:ketol-acid reductoisomerase activity"/>
    <property type="evidence" value="ECO:0007669"/>
    <property type="project" value="UniProtKB-UniRule"/>
</dbReference>
<keyword evidence="6 11" id="KW-0460">Magnesium</keyword>
<feature type="binding site" evidence="11">
    <location>
        <position position="47"/>
    </location>
    <ligand>
        <name>NADP(+)</name>
        <dbReference type="ChEBI" id="CHEBI:58349"/>
    </ligand>
</feature>
<evidence type="ECO:0000256" key="5">
    <source>
        <dbReference type="ARBA" id="ARBA00022723"/>
    </source>
</evidence>
<evidence type="ECO:0000256" key="6">
    <source>
        <dbReference type="ARBA" id="ARBA00022842"/>
    </source>
</evidence>